<dbReference type="InterPro" id="IPR036390">
    <property type="entry name" value="WH_DNA-bd_sf"/>
</dbReference>
<feature type="domain" description="Arginine repressor DNA-binding" evidence="9">
    <location>
        <begin position="6"/>
        <end position="69"/>
    </location>
</feature>
<evidence type="ECO:0000256" key="8">
    <source>
        <dbReference type="HAMAP-Rule" id="MF_00173"/>
    </source>
</evidence>
<comment type="subcellular location">
    <subcellularLocation>
        <location evidence="1 8">Cytoplasm</location>
    </subcellularLocation>
</comment>
<keyword evidence="4 8" id="KW-0678">Repressor</keyword>
<name>A0A3S4VBZ6_9ACTO</name>
<dbReference type="GO" id="GO:1900079">
    <property type="term" value="P:regulation of arginine biosynthetic process"/>
    <property type="evidence" value="ECO:0007669"/>
    <property type="project" value="UniProtKB-UniRule"/>
</dbReference>
<keyword evidence="8" id="KW-0055">Arginine biosynthesis</keyword>
<dbReference type="GO" id="GO:0051259">
    <property type="term" value="P:protein complex oligomerization"/>
    <property type="evidence" value="ECO:0007669"/>
    <property type="project" value="InterPro"/>
</dbReference>
<dbReference type="HAMAP" id="MF_00173">
    <property type="entry name" value="Arg_repressor"/>
    <property type="match status" value="1"/>
</dbReference>
<dbReference type="Pfam" id="PF01316">
    <property type="entry name" value="Arg_repressor"/>
    <property type="match status" value="1"/>
</dbReference>
<protein>
    <recommendedName>
        <fullName evidence="8">Arginine repressor</fullName>
    </recommendedName>
</protein>
<dbReference type="Proteomes" id="UP000269542">
    <property type="component" value="Chromosome"/>
</dbReference>
<dbReference type="UniPathway" id="UPA00068"/>
<gene>
    <name evidence="8 11" type="primary">argR</name>
    <name evidence="11" type="ORF">NCTC13354_01873</name>
</gene>
<evidence type="ECO:0000256" key="2">
    <source>
        <dbReference type="ARBA" id="ARBA00008316"/>
    </source>
</evidence>
<dbReference type="InterPro" id="IPR020900">
    <property type="entry name" value="Arg_repress_DNA-bd"/>
</dbReference>
<dbReference type="GO" id="GO:0034618">
    <property type="term" value="F:arginine binding"/>
    <property type="evidence" value="ECO:0007669"/>
    <property type="project" value="InterPro"/>
</dbReference>
<evidence type="ECO:0000313" key="12">
    <source>
        <dbReference type="Proteomes" id="UP000269542"/>
    </source>
</evidence>
<evidence type="ECO:0000256" key="7">
    <source>
        <dbReference type="ARBA" id="ARBA00023163"/>
    </source>
</evidence>
<feature type="domain" description="Arginine repressor C-terminal" evidence="10">
    <location>
        <begin position="90"/>
        <end position="154"/>
    </location>
</feature>
<dbReference type="AlphaFoldDB" id="A0A3S4VBZ6"/>
<keyword evidence="12" id="KW-1185">Reference proteome</keyword>
<proteinExistence type="inferred from homology"/>
<evidence type="ECO:0000259" key="10">
    <source>
        <dbReference type="Pfam" id="PF02863"/>
    </source>
</evidence>
<dbReference type="InterPro" id="IPR036251">
    <property type="entry name" value="Arg_repress_C_sf"/>
</dbReference>
<reference evidence="11 12" key="1">
    <citation type="submission" date="2018-12" db="EMBL/GenBank/DDBJ databases">
        <authorList>
            <consortium name="Pathogen Informatics"/>
        </authorList>
    </citation>
    <scope>NUCLEOTIDE SEQUENCE [LARGE SCALE GENOMIC DNA]</scope>
    <source>
        <strain evidence="11 12">NCTC13354</strain>
    </source>
</reference>
<dbReference type="InterPro" id="IPR020899">
    <property type="entry name" value="Arg_repress_C"/>
</dbReference>
<evidence type="ECO:0000313" key="11">
    <source>
        <dbReference type="EMBL" id="VEI14141.1"/>
    </source>
</evidence>
<keyword evidence="6 8" id="KW-0238">DNA-binding</keyword>
<keyword evidence="8" id="KW-0028">Amino-acid biosynthesis</keyword>
<dbReference type="SUPFAM" id="SSF46785">
    <property type="entry name" value="Winged helix' DNA-binding domain"/>
    <property type="match status" value="1"/>
</dbReference>
<dbReference type="KEGG" id="tbw:NCTC13354_01873"/>
<dbReference type="InterPro" id="IPR001669">
    <property type="entry name" value="Arg_repress"/>
</dbReference>
<evidence type="ECO:0000259" key="9">
    <source>
        <dbReference type="Pfam" id="PF01316"/>
    </source>
</evidence>
<dbReference type="Pfam" id="PF02863">
    <property type="entry name" value="Arg_repressor_C"/>
    <property type="match status" value="1"/>
</dbReference>
<dbReference type="GO" id="GO:0006526">
    <property type="term" value="P:L-arginine biosynthetic process"/>
    <property type="evidence" value="ECO:0007669"/>
    <property type="project" value="UniProtKB-UniPathway"/>
</dbReference>
<evidence type="ECO:0000256" key="5">
    <source>
        <dbReference type="ARBA" id="ARBA00023015"/>
    </source>
</evidence>
<dbReference type="PRINTS" id="PR01467">
    <property type="entry name" value="ARGREPRESSOR"/>
</dbReference>
<evidence type="ECO:0000256" key="6">
    <source>
        <dbReference type="ARBA" id="ARBA00023125"/>
    </source>
</evidence>
<comment type="similarity">
    <text evidence="2 8">Belongs to the ArgR family.</text>
</comment>
<keyword evidence="3 8" id="KW-0963">Cytoplasm</keyword>
<dbReference type="GO" id="GO:0003700">
    <property type="term" value="F:DNA-binding transcription factor activity"/>
    <property type="evidence" value="ECO:0007669"/>
    <property type="project" value="UniProtKB-UniRule"/>
</dbReference>
<dbReference type="Gene3D" id="1.10.10.10">
    <property type="entry name" value="Winged helix-like DNA-binding domain superfamily/Winged helix DNA-binding domain"/>
    <property type="match status" value="1"/>
</dbReference>
<dbReference type="GO" id="GO:0003677">
    <property type="term" value="F:DNA binding"/>
    <property type="evidence" value="ECO:0007669"/>
    <property type="project" value="UniProtKB-KW"/>
</dbReference>
<dbReference type="OrthoDB" id="7060358at2"/>
<evidence type="ECO:0000256" key="3">
    <source>
        <dbReference type="ARBA" id="ARBA00022490"/>
    </source>
</evidence>
<dbReference type="Gene3D" id="3.30.1360.40">
    <property type="match status" value="1"/>
</dbReference>
<evidence type="ECO:0000256" key="4">
    <source>
        <dbReference type="ARBA" id="ARBA00022491"/>
    </source>
</evidence>
<evidence type="ECO:0000256" key="1">
    <source>
        <dbReference type="ARBA" id="ARBA00004496"/>
    </source>
</evidence>
<dbReference type="EMBL" id="LR134476">
    <property type="protein sequence ID" value="VEI14141.1"/>
    <property type="molecule type" value="Genomic_DNA"/>
</dbReference>
<keyword evidence="7 8" id="KW-0804">Transcription</keyword>
<organism evidence="11 12">
    <name type="scientific">Trueperella bialowiezensis</name>
    <dbReference type="NCBI Taxonomy" id="312285"/>
    <lineage>
        <taxon>Bacteria</taxon>
        <taxon>Bacillati</taxon>
        <taxon>Actinomycetota</taxon>
        <taxon>Actinomycetes</taxon>
        <taxon>Actinomycetales</taxon>
        <taxon>Actinomycetaceae</taxon>
        <taxon>Trueperella</taxon>
    </lineage>
</organism>
<comment type="function">
    <text evidence="8">Regulates arginine biosynthesis genes.</text>
</comment>
<dbReference type="InterPro" id="IPR036388">
    <property type="entry name" value="WH-like_DNA-bd_sf"/>
</dbReference>
<accession>A0A3S4VBZ6</accession>
<comment type="pathway">
    <text evidence="8">Amino-acid biosynthesis; L-arginine biosynthesis [regulation].</text>
</comment>
<dbReference type="PANTHER" id="PTHR34471:SF1">
    <property type="entry name" value="ARGININE REPRESSOR"/>
    <property type="match status" value="1"/>
</dbReference>
<dbReference type="GO" id="GO:0005737">
    <property type="term" value="C:cytoplasm"/>
    <property type="evidence" value="ECO:0007669"/>
    <property type="project" value="UniProtKB-SubCell"/>
</dbReference>
<sequence length="167" mass="17704">MSAIVTRAARLARISAIVEAQPISSQGELRKLLALEGIEVTQATLSRDLDELQARKEPTPDGGKAYRIPSPGVMGEQESAALGTLKRWAREVMVSAKNTSNQVVLRTPPGAAQLLASSLDRAVLDGVLGCIAGDDTVLVITESPKRAEKLVTELIGFAQAQTSTNNE</sequence>
<dbReference type="RefSeq" id="WP_126417174.1">
    <property type="nucleotide sequence ID" value="NZ_LR134476.1"/>
</dbReference>
<dbReference type="SUPFAM" id="SSF55252">
    <property type="entry name" value="C-terminal domain of arginine repressor"/>
    <property type="match status" value="1"/>
</dbReference>
<dbReference type="PANTHER" id="PTHR34471">
    <property type="entry name" value="ARGININE REPRESSOR"/>
    <property type="match status" value="1"/>
</dbReference>
<keyword evidence="5 8" id="KW-0805">Transcription regulation</keyword>